<evidence type="ECO:0000313" key="2">
    <source>
        <dbReference type="EMBL" id="MCI36173.1"/>
    </source>
</evidence>
<feature type="compositionally biased region" description="Low complexity" evidence="1">
    <location>
        <begin position="25"/>
        <end position="38"/>
    </location>
</feature>
<dbReference type="Proteomes" id="UP000265520">
    <property type="component" value="Unassembled WGS sequence"/>
</dbReference>
<sequence>MRPSSSSHRAASINGVGTDMSASLSSHGAANHGANGRG</sequence>
<feature type="non-terminal residue" evidence="2">
    <location>
        <position position="38"/>
    </location>
</feature>
<proteinExistence type="predicted"/>
<accession>A0A392RHU3</accession>
<name>A0A392RHU3_9FABA</name>
<evidence type="ECO:0000256" key="1">
    <source>
        <dbReference type="SAM" id="MobiDB-lite"/>
    </source>
</evidence>
<comment type="caution">
    <text evidence="2">The sequence shown here is derived from an EMBL/GenBank/DDBJ whole genome shotgun (WGS) entry which is preliminary data.</text>
</comment>
<dbReference type="EMBL" id="LXQA010231227">
    <property type="protein sequence ID" value="MCI36173.1"/>
    <property type="molecule type" value="Genomic_DNA"/>
</dbReference>
<evidence type="ECO:0000313" key="3">
    <source>
        <dbReference type="Proteomes" id="UP000265520"/>
    </source>
</evidence>
<feature type="region of interest" description="Disordered" evidence="1">
    <location>
        <begin position="1"/>
        <end position="38"/>
    </location>
</feature>
<keyword evidence="3" id="KW-1185">Reference proteome</keyword>
<protein>
    <submittedName>
        <fullName evidence="2">Uncharacterized protein</fullName>
    </submittedName>
</protein>
<organism evidence="2 3">
    <name type="scientific">Trifolium medium</name>
    <dbReference type="NCBI Taxonomy" id="97028"/>
    <lineage>
        <taxon>Eukaryota</taxon>
        <taxon>Viridiplantae</taxon>
        <taxon>Streptophyta</taxon>
        <taxon>Embryophyta</taxon>
        <taxon>Tracheophyta</taxon>
        <taxon>Spermatophyta</taxon>
        <taxon>Magnoliopsida</taxon>
        <taxon>eudicotyledons</taxon>
        <taxon>Gunneridae</taxon>
        <taxon>Pentapetalae</taxon>
        <taxon>rosids</taxon>
        <taxon>fabids</taxon>
        <taxon>Fabales</taxon>
        <taxon>Fabaceae</taxon>
        <taxon>Papilionoideae</taxon>
        <taxon>50 kb inversion clade</taxon>
        <taxon>NPAAA clade</taxon>
        <taxon>Hologalegina</taxon>
        <taxon>IRL clade</taxon>
        <taxon>Trifolieae</taxon>
        <taxon>Trifolium</taxon>
    </lineage>
</organism>
<reference evidence="2 3" key="1">
    <citation type="journal article" date="2018" name="Front. Plant Sci.">
        <title>Red Clover (Trifolium pratense) and Zigzag Clover (T. medium) - A Picture of Genomic Similarities and Differences.</title>
        <authorList>
            <person name="Dluhosova J."/>
            <person name="Istvanek J."/>
            <person name="Nedelnik J."/>
            <person name="Repkova J."/>
        </authorList>
    </citation>
    <scope>NUCLEOTIDE SEQUENCE [LARGE SCALE GENOMIC DNA]</scope>
    <source>
        <strain evidence="3">cv. 10/8</strain>
        <tissue evidence="2">Leaf</tissue>
    </source>
</reference>
<dbReference type="AlphaFoldDB" id="A0A392RHU3"/>